<evidence type="ECO:0000256" key="4">
    <source>
        <dbReference type="ARBA" id="ARBA00022801"/>
    </source>
</evidence>
<comment type="pathway">
    <text evidence="1 10">Amino-acid biosynthesis; L-histidine biosynthesis; L-histidine from 5-phospho-alpha-D-ribose 1-diphosphate: step 5/9.</text>
</comment>
<feature type="active site" evidence="10 11">
    <location>
        <position position="194"/>
    </location>
</feature>
<comment type="subcellular location">
    <subcellularLocation>
        <location evidence="10">Cytoplasm</location>
    </subcellularLocation>
</comment>
<dbReference type="InterPro" id="IPR017926">
    <property type="entry name" value="GATASE"/>
</dbReference>
<dbReference type="OrthoDB" id="9807137at2"/>
<dbReference type="RefSeq" id="WP_013836070.1">
    <property type="nucleotide sequence ID" value="NC_015581.1"/>
</dbReference>
<dbReference type="AlphaFoldDB" id="F6DAW2"/>
<dbReference type="UniPathway" id="UPA00031">
    <property type="reaction ID" value="UER00010"/>
</dbReference>
<dbReference type="Pfam" id="PF00117">
    <property type="entry name" value="GATase"/>
    <property type="match status" value="1"/>
</dbReference>
<dbReference type="eggNOG" id="COG0118">
    <property type="taxonomic scope" value="Bacteria"/>
</dbReference>
<dbReference type="PIRSF" id="PIRSF000495">
    <property type="entry name" value="Amidotransf_hisH"/>
    <property type="match status" value="1"/>
</dbReference>
<keyword evidence="6 10" id="KW-0368">Histidine biosynthesis</keyword>
<dbReference type="GO" id="GO:0004359">
    <property type="term" value="F:glutaminase activity"/>
    <property type="evidence" value="ECO:0007669"/>
    <property type="project" value="UniProtKB-EC"/>
</dbReference>
<dbReference type="InterPro" id="IPR010139">
    <property type="entry name" value="Imidazole-glycPsynth_HisH"/>
</dbReference>
<dbReference type="InterPro" id="IPR029062">
    <property type="entry name" value="Class_I_gatase-like"/>
</dbReference>
<dbReference type="GO" id="GO:0005737">
    <property type="term" value="C:cytoplasm"/>
    <property type="evidence" value="ECO:0007669"/>
    <property type="project" value="UniProtKB-SubCell"/>
</dbReference>
<evidence type="ECO:0000313" key="14">
    <source>
        <dbReference type="Proteomes" id="UP000009232"/>
    </source>
</evidence>
<evidence type="ECO:0000256" key="8">
    <source>
        <dbReference type="ARBA" id="ARBA00047838"/>
    </source>
</evidence>
<comment type="catalytic activity">
    <reaction evidence="8 10">
        <text>5-[(5-phospho-1-deoxy-D-ribulos-1-ylimino)methylamino]-1-(5-phospho-beta-D-ribosyl)imidazole-4-carboxamide + L-glutamine = D-erythro-1-(imidazol-4-yl)glycerol 3-phosphate + 5-amino-1-(5-phospho-beta-D-ribosyl)imidazole-4-carboxamide + L-glutamate + H(+)</text>
        <dbReference type="Rhea" id="RHEA:24793"/>
        <dbReference type="ChEBI" id="CHEBI:15378"/>
        <dbReference type="ChEBI" id="CHEBI:29985"/>
        <dbReference type="ChEBI" id="CHEBI:58278"/>
        <dbReference type="ChEBI" id="CHEBI:58359"/>
        <dbReference type="ChEBI" id="CHEBI:58475"/>
        <dbReference type="ChEBI" id="CHEBI:58525"/>
        <dbReference type="EC" id="4.3.2.10"/>
    </reaction>
</comment>
<comment type="function">
    <text evidence="10">IGPS catalyzes the conversion of PRFAR and glutamine to IGP, AICAR and glutamate. The HisH subunit catalyzes the hydrolysis of glutamine to glutamate and ammonia as part of the synthesis of IGP and AICAR. The resulting ammonia molecule is channeled to the active site of HisF.</text>
</comment>
<feature type="active site" evidence="10 11">
    <location>
        <position position="192"/>
    </location>
</feature>
<dbReference type="STRING" id="717773.Thicy_1537"/>
<evidence type="ECO:0000256" key="3">
    <source>
        <dbReference type="ARBA" id="ARBA00022605"/>
    </source>
</evidence>
<keyword evidence="2 10" id="KW-0963">Cytoplasm</keyword>
<sequence length="215" mass="23619">MNSKLVVVVDYGMGNLRSVAKAAEHVAPDHCHIQISHDAHEIAEADAVIFPGQGAAKACMAAIAEHNLTTALHQAANEKPFLGICMGLQVLMTHSHENNGVDCLNVIKGQVSRFDTSGLSEFKIPHMGWNQIHQQDGHPMWHGIPQDSRFYFVHSYFVVPDNSDLILGSTDYAHQTFASCVAQNQLFAIQAHPEKSAQAGLQLLKNFMNWQPKSA</sequence>
<dbReference type="PROSITE" id="PS51273">
    <property type="entry name" value="GATASE_TYPE_1"/>
    <property type="match status" value="1"/>
</dbReference>
<evidence type="ECO:0000256" key="10">
    <source>
        <dbReference type="HAMAP-Rule" id="MF_00278"/>
    </source>
</evidence>
<keyword evidence="5 10" id="KW-0315">Glutamine amidotransferase</keyword>
<reference evidence="13 14" key="1">
    <citation type="submission" date="2011-05" db="EMBL/GenBank/DDBJ databases">
        <title>Complete sequence of Thioalkalimicrobium cyclicum ALM1.</title>
        <authorList>
            <consortium name="US DOE Joint Genome Institute"/>
            <person name="Lucas S."/>
            <person name="Han J."/>
            <person name="Lapidus A."/>
            <person name="Cheng J.-F."/>
            <person name="Goodwin L."/>
            <person name="Pitluck S."/>
            <person name="Peters L."/>
            <person name="Mikhailova N."/>
            <person name="Davenport K."/>
            <person name="Han C."/>
            <person name="Tapia R."/>
            <person name="Land M."/>
            <person name="Hauser L."/>
            <person name="Kyrpides N."/>
            <person name="Ivanova N."/>
            <person name="Pagani I."/>
            <person name="Kappler U."/>
            <person name="Woyke T."/>
        </authorList>
    </citation>
    <scope>NUCLEOTIDE SEQUENCE [LARGE SCALE GENOMIC DNA]</scope>
    <source>
        <strain evidence="14">DSM 14477 / JCM 11371 / ALM1</strain>
    </source>
</reference>
<accession>F6DAW2</accession>
<dbReference type="GO" id="GO:0000107">
    <property type="term" value="F:imidazoleglycerol-phosphate synthase activity"/>
    <property type="evidence" value="ECO:0007669"/>
    <property type="project" value="UniProtKB-UniRule"/>
</dbReference>
<protein>
    <recommendedName>
        <fullName evidence="10">Imidazole glycerol phosphate synthase subunit HisH</fullName>
        <ecNumber evidence="10">4.3.2.10</ecNumber>
    </recommendedName>
    <alternativeName>
        <fullName evidence="10">IGP synthase glutaminase subunit</fullName>
        <ecNumber evidence="10">3.5.1.2</ecNumber>
    </alternativeName>
    <alternativeName>
        <fullName evidence="10">IGP synthase subunit HisH</fullName>
    </alternativeName>
    <alternativeName>
        <fullName evidence="10">ImGP synthase subunit HisH</fullName>
        <shortName evidence="10">IGPS subunit HisH</shortName>
    </alternativeName>
</protein>
<keyword evidence="7 10" id="KW-0456">Lyase</keyword>
<evidence type="ECO:0000256" key="5">
    <source>
        <dbReference type="ARBA" id="ARBA00022962"/>
    </source>
</evidence>
<comment type="catalytic activity">
    <reaction evidence="9 10">
        <text>L-glutamine + H2O = L-glutamate + NH4(+)</text>
        <dbReference type="Rhea" id="RHEA:15889"/>
        <dbReference type="ChEBI" id="CHEBI:15377"/>
        <dbReference type="ChEBI" id="CHEBI:28938"/>
        <dbReference type="ChEBI" id="CHEBI:29985"/>
        <dbReference type="ChEBI" id="CHEBI:58359"/>
        <dbReference type="EC" id="3.5.1.2"/>
    </reaction>
</comment>
<evidence type="ECO:0000256" key="7">
    <source>
        <dbReference type="ARBA" id="ARBA00023239"/>
    </source>
</evidence>
<comment type="subunit">
    <text evidence="10">Heterodimer of HisH and HisF.</text>
</comment>
<gene>
    <name evidence="10" type="primary">hisH</name>
    <name evidence="13" type="ordered locus">Thicy_1537</name>
</gene>
<dbReference type="KEGG" id="tcy:Thicy_1537"/>
<name>F6DAW2_THICA</name>
<dbReference type="GO" id="GO:0016829">
    <property type="term" value="F:lyase activity"/>
    <property type="evidence" value="ECO:0007669"/>
    <property type="project" value="UniProtKB-KW"/>
</dbReference>
<keyword evidence="4 10" id="KW-0378">Hydrolase</keyword>
<keyword evidence="3 10" id="KW-0028">Amino-acid biosynthesis</keyword>
<evidence type="ECO:0000256" key="6">
    <source>
        <dbReference type="ARBA" id="ARBA00023102"/>
    </source>
</evidence>
<evidence type="ECO:0000256" key="2">
    <source>
        <dbReference type="ARBA" id="ARBA00022490"/>
    </source>
</evidence>
<dbReference type="EC" id="3.5.1.2" evidence="10"/>
<dbReference type="GO" id="GO:0000105">
    <property type="term" value="P:L-histidine biosynthetic process"/>
    <property type="evidence" value="ECO:0007669"/>
    <property type="project" value="UniProtKB-UniRule"/>
</dbReference>
<dbReference type="HOGENOM" id="CLU_071837_2_0_6"/>
<evidence type="ECO:0000256" key="9">
    <source>
        <dbReference type="ARBA" id="ARBA00049534"/>
    </source>
</evidence>
<dbReference type="PANTHER" id="PTHR42701">
    <property type="entry name" value="IMIDAZOLE GLYCEROL PHOSPHATE SYNTHASE SUBUNIT HISH"/>
    <property type="match status" value="1"/>
</dbReference>
<dbReference type="EMBL" id="CP002776">
    <property type="protein sequence ID" value="AEG32295.1"/>
    <property type="molecule type" value="Genomic_DNA"/>
</dbReference>
<dbReference type="CDD" id="cd01748">
    <property type="entry name" value="GATase1_IGP_Synthase"/>
    <property type="match status" value="1"/>
</dbReference>
<dbReference type="NCBIfam" id="TIGR01855">
    <property type="entry name" value="IMP_synth_hisH"/>
    <property type="match status" value="1"/>
</dbReference>
<evidence type="ECO:0000259" key="12">
    <source>
        <dbReference type="Pfam" id="PF00117"/>
    </source>
</evidence>
<dbReference type="HAMAP" id="MF_00278">
    <property type="entry name" value="HisH"/>
    <property type="match status" value="1"/>
</dbReference>
<evidence type="ECO:0000313" key="13">
    <source>
        <dbReference type="EMBL" id="AEG32295.1"/>
    </source>
</evidence>
<evidence type="ECO:0000256" key="11">
    <source>
        <dbReference type="PIRSR" id="PIRSR000495-1"/>
    </source>
</evidence>
<dbReference type="Proteomes" id="UP000009232">
    <property type="component" value="Chromosome"/>
</dbReference>
<feature type="domain" description="Glutamine amidotransferase" evidence="12">
    <location>
        <begin position="7"/>
        <end position="208"/>
    </location>
</feature>
<evidence type="ECO:0000256" key="1">
    <source>
        <dbReference type="ARBA" id="ARBA00005091"/>
    </source>
</evidence>
<dbReference type="EC" id="4.3.2.10" evidence="10"/>
<keyword evidence="14" id="KW-1185">Reference proteome</keyword>
<dbReference type="SUPFAM" id="SSF52317">
    <property type="entry name" value="Class I glutamine amidotransferase-like"/>
    <property type="match status" value="1"/>
</dbReference>
<dbReference type="Gene3D" id="3.40.50.880">
    <property type="match status" value="1"/>
</dbReference>
<organism evidence="13 14">
    <name type="scientific">Thiomicrospira cyclica (strain DSM 14477 / JCM 11371 / ALM1)</name>
    <name type="common">Thioalkalimicrobium cyclicum</name>
    <dbReference type="NCBI Taxonomy" id="717773"/>
    <lineage>
        <taxon>Bacteria</taxon>
        <taxon>Pseudomonadati</taxon>
        <taxon>Pseudomonadota</taxon>
        <taxon>Gammaproteobacteria</taxon>
        <taxon>Thiotrichales</taxon>
        <taxon>Piscirickettsiaceae</taxon>
        <taxon>Thiomicrospira</taxon>
    </lineage>
</organism>
<proteinExistence type="inferred from homology"/>
<feature type="active site" description="Nucleophile" evidence="10 11">
    <location>
        <position position="85"/>
    </location>
</feature>
<dbReference type="PANTHER" id="PTHR42701:SF2">
    <property type="entry name" value="IMIDAZOLE GLYCEROL PHOSPHATE SYNTHASE SUBUNIT HISH 1"/>
    <property type="match status" value="1"/>
</dbReference>